<organism evidence="2 3">
    <name type="scientific">Ignelater luminosus</name>
    <name type="common">Cucubano</name>
    <name type="synonym">Pyrophorus luminosus</name>
    <dbReference type="NCBI Taxonomy" id="2038154"/>
    <lineage>
        <taxon>Eukaryota</taxon>
        <taxon>Metazoa</taxon>
        <taxon>Ecdysozoa</taxon>
        <taxon>Arthropoda</taxon>
        <taxon>Hexapoda</taxon>
        <taxon>Insecta</taxon>
        <taxon>Pterygota</taxon>
        <taxon>Neoptera</taxon>
        <taxon>Endopterygota</taxon>
        <taxon>Coleoptera</taxon>
        <taxon>Polyphaga</taxon>
        <taxon>Elateriformia</taxon>
        <taxon>Elateroidea</taxon>
        <taxon>Elateridae</taxon>
        <taxon>Agrypninae</taxon>
        <taxon>Pyrophorini</taxon>
        <taxon>Ignelater</taxon>
    </lineage>
</organism>
<sequence>MAENVDCATYRENPELFKIKLRTVVEHITSDTSDCIDNKINEENLLEKQRQILETEVHKSVFNYIDSMWNQMNINPKISFLHELEKKYPENFVAWRPTCGEIPISSLKGAYLTETKERLLYKIQKFQEEKEELKKKHEVKLNTLKESFDKINKGEEYLLKLPAKRPSEDEPSIKVRMEELKVATPQTTYMVHRTENELCFLKSSQFVTAYGTKTKLSLAVKDRGMFCCSHGTIPT</sequence>
<protein>
    <submittedName>
        <fullName evidence="2">Uncharacterized protein</fullName>
    </submittedName>
</protein>
<gene>
    <name evidence="2" type="ORF">ILUMI_05982</name>
</gene>
<evidence type="ECO:0000313" key="2">
    <source>
        <dbReference type="EMBL" id="KAF2900187.1"/>
    </source>
</evidence>
<reference evidence="2" key="1">
    <citation type="submission" date="2019-08" db="EMBL/GenBank/DDBJ databases">
        <title>The genome of the North American firefly Photinus pyralis.</title>
        <authorList>
            <consortium name="Photinus pyralis genome working group"/>
            <person name="Fallon T.R."/>
            <person name="Sander Lower S.E."/>
            <person name="Weng J.-K."/>
        </authorList>
    </citation>
    <scope>NUCLEOTIDE SEQUENCE</scope>
    <source>
        <strain evidence="2">TRF0915ILg1</strain>
        <tissue evidence="2">Whole body</tissue>
    </source>
</reference>
<evidence type="ECO:0000313" key="3">
    <source>
        <dbReference type="Proteomes" id="UP000801492"/>
    </source>
</evidence>
<proteinExistence type="predicted"/>
<dbReference type="AlphaFoldDB" id="A0A8K0DC00"/>
<evidence type="ECO:0000256" key="1">
    <source>
        <dbReference type="SAM" id="Coils"/>
    </source>
</evidence>
<accession>A0A8K0DC00</accession>
<keyword evidence="3" id="KW-1185">Reference proteome</keyword>
<dbReference type="EMBL" id="VTPC01002345">
    <property type="protein sequence ID" value="KAF2900187.1"/>
    <property type="molecule type" value="Genomic_DNA"/>
</dbReference>
<dbReference type="OrthoDB" id="6771560at2759"/>
<name>A0A8K0DC00_IGNLU</name>
<comment type="caution">
    <text evidence="2">The sequence shown here is derived from an EMBL/GenBank/DDBJ whole genome shotgun (WGS) entry which is preliminary data.</text>
</comment>
<feature type="coiled-coil region" evidence="1">
    <location>
        <begin position="116"/>
        <end position="147"/>
    </location>
</feature>
<keyword evidence="1" id="KW-0175">Coiled coil</keyword>
<dbReference type="Proteomes" id="UP000801492">
    <property type="component" value="Unassembled WGS sequence"/>
</dbReference>